<feature type="compositionally biased region" description="Low complexity" evidence="1">
    <location>
        <begin position="353"/>
        <end position="364"/>
    </location>
</feature>
<name>A0A8J4GPE0_9CHLO</name>
<feature type="region of interest" description="Disordered" evidence="1">
    <location>
        <begin position="342"/>
        <end position="386"/>
    </location>
</feature>
<protein>
    <submittedName>
        <fullName evidence="2">Uncharacterized protein</fullName>
    </submittedName>
</protein>
<evidence type="ECO:0000256" key="1">
    <source>
        <dbReference type="SAM" id="MobiDB-lite"/>
    </source>
</evidence>
<proteinExistence type="predicted"/>
<comment type="caution">
    <text evidence="2">The sequence shown here is derived from an EMBL/GenBank/DDBJ whole genome shotgun (WGS) entry which is preliminary data.</text>
</comment>
<dbReference type="AlphaFoldDB" id="A0A8J4GPE0"/>
<reference evidence="2" key="1">
    <citation type="journal article" date="2021" name="Proc. Natl. Acad. Sci. U.S.A.">
        <title>Three genomes in the algal genus Volvox reveal the fate of a haploid sex-determining region after a transition to homothallism.</title>
        <authorList>
            <person name="Yamamoto K."/>
            <person name="Hamaji T."/>
            <person name="Kawai-Toyooka H."/>
            <person name="Matsuzaki R."/>
            <person name="Takahashi F."/>
            <person name="Nishimura Y."/>
            <person name="Kawachi M."/>
            <person name="Noguchi H."/>
            <person name="Minakuchi Y."/>
            <person name="Umen J.G."/>
            <person name="Toyoda A."/>
            <person name="Nozaki H."/>
        </authorList>
    </citation>
    <scope>NUCLEOTIDE SEQUENCE</scope>
    <source>
        <strain evidence="2">NIES-3785</strain>
    </source>
</reference>
<gene>
    <name evidence="2" type="ORF">Vretimale_14275</name>
</gene>
<dbReference type="Proteomes" id="UP000722791">
    <property type="component" value="Unassembled WGS sequence"/>
</dbReference>
<feature type="region of interest" description="Disordered" evidence="1">
    <location>
        <begin position="182"/>
        <end position="260"/>
    </location>
</feature>
<organism evidence="2 3">
    <name type="scientific">Volvox reticuliferus</name>
    <dbReference type="NCBI Taxonomy" id="1737510"/>
    <lineage>
        <taxon>Eukaryota</taxon>
        <taxon>Viridiplantae</taxon>
        <taxon>Chlorophyta</taxon>
        <taxon>core chlorophytes</taxon>
        <taxon>Chlorophyceae</taxon>
        <taxon>CS clade</taxon>
        <taxon>Chlamydomonadales</taxon>
        <taxon>Volvocaceae</taxon>
        <taxon>Volvox</taxon>
    </lineage>
</organism>
<evidence type="ECO:0000313" key="2">
    <source>
        <dbReference type="EMBL" id="GIM10693.1"/>
    </source>
</evidence>
<evidence type="ECO:0000313" key="3">
    <source>
        <dbReference type="Proteomes" id="UP000722791"/>
    </source>
</evidence>
<sequence>MSTCLSPPCLSACLYLHLYLSAFPSNRRLRAPFLNVIPITIPLSLLFLPHARPWVRQDQINVADVLVGHKADLASPHQLDAFGHWADQLYPPKAKVVLASHGRIDPALLDLPRAPVFRPMFNPQAHRHVRRVALRAAKAPTPYPQPSEVTTGATAAAAIPVTAVTDGPNTESLASVSAAITPTADLNPDPDPDSNLLNDRVHPGTGGEAEVLPRLQPGQPLRFPSAQPHMLSPQPRLPLPQEEEQQQDAEGGNVEGGDGEPQLVSCGWLFSSEDVFDRGRLVTVVSELRRGAARIKGIFRVGKSSYAVPYFQPDGGVELRPVAYRRESRLEVIVPISLSRGSGRDGIARRGASSHQEASSSASSPRIDPGPAAVTTGDCPMLESSNVTLGPDWRPVRLEDAMAAADWDAVEQALLGALQQRC</sequence>
<dbReference type="EMBL" id="BNCQ01000035">
    <property type="protein sequence ID" value="GIM10693.1"/>
    <property type="molecule type" value="Genomic_DNA"/>
</dbReference>
<accession>A0A8J4GPE0</accession>